<dbReference type="GO" id="GO:0005737">
    <property type="term" value="C:cytoplasm"/>
    <property type="evidence" value="ECO:0007669"/>
    <property type="project" value="UniProtKB-SubCell"/>
</dbReference>
<evidence type="ECO:0000256" key="7">
    <source>
        <dbReference type="SAM" id="MobiDB-lite"/>
    </source>
</evidence>
<evidence type="ECO:0000259" key="8">
    <source>
        <dbReference type="PROSITE" id="PS50988"/>
    </source>
</evidence>
<dbReference type="InterPro" id="IPR040322">
    <property type="entry name" value="TROVE2"/>
</dbReference>
<dbReference type="InterPro" id="IPR036465">
    <property type="entry name" value="vWFA_dom_sf"/>
</dbReference>
<dbReference type="InterPro" id="IPR056800">
    <property type="entry name" value="vWA_Ro60"/>
</dbReference>
<keyword evidence="3" id="KW-0963">Cytoplasm</keyword>
<gene>
    <name evidence="9" type="primary">CSON013945</name>
</gene>
<reference evidence="9" key="1">
    <citation type="submission" date="2018-07" db="EMBL/GenBank/DDBJ databases">
        <authorList>
            <person name="Quirk P.G."/>
            <person name="Krulwich T.A."/>
        </authorList>
    </citation>
    <scope>NUCLEOTIDE SEQUENCE</scope>
</reference>
<dbReference type="Gene3D" id="3.40.50.410">
    <property type="entry name" value="von Willebrand factor, type A domain"/>
    <property type="match status" value="1"/>
</dbReference>
<proteinExistence type="inferred from homology"/>
<feature type="region of interest" description="Disordered" evidence="7">
    <location>
        <begin position="119"/>
        <end position="148"/>
    </location>
</feature>
<dbReference type="GO" id="GO:0046872">
    <property type="term" value="F:metal ion binding"/>
    <property type="evidence" value="ECO:0007669"/>
    <property type="project" value="UniProtKB-KW"/>
</dbReference>
<evidence type="ECO:0000256" key="2">
    <source>
        <dbReference type="ARBA" id="ARBA00007814"/>
    </source>
</evidence>
<dbReference type="InterPro" id="IPR037214">
    <property type="entry name" value="TROVE_dom_sf"/>
</dbReference>
<dbReference type="PROSITE" id="PS50988">
    <property type="entry name" value="TROVE"/>
    <property type="match status" value="1"/>
</dbReference>
<dbReference type="SUPFAM" id="SSF53300">
    <property type="entry name" value="vWA-like"/>
    <property type="match status" value="1"/>
</dbReference>
<accession>A0A336M9C5</accession>
<dbReference type="PANTHER" id="PTHR14202">
    <property type="entry name" value="60 KDA RIBONUCLEOPROTEIN SSA/RO"/>
    <property type="match status" value="1"/>
</dbReference>
<evidence type="ECO:0000256" key="5">
    <source>
        <dbReference type="ARBA" id="ARBA00022884"/>
    </source>
</evidence>
<feature type="compositionally biased region" description="Basic and acidic residues" evidence="7">
    <location>
        <begin position="124"/>
        <end position="139"/>
    </location>
</feature>
<dbReference type="PANTHER" id="PTHR14202:SF0">
    <property type="entry name" value="RNA-BINDING PROTEIN RO60"/>
    <property type="match status" value="1"/>
</dbReference>
<organism evidence="9">
    <name type="scientific">Culicoides sonorensis</name>
    <name type="common">Biting midge</name>
    <dbReference type="NCBI Taxonomy" id="179676"/>
    <lineage>
        <taxon>Eukaryota</taxon>
        <taxon>Metazoa</taxon>
        <taxon>Ecdysozoa</taxon>
        <taxon>Arthropoda</taxon>
        <taxon>Hexapoda</taxon>
        <taxon>Insecta</taxon>
        <taxon>Pterygota</taxon>
        <taxon>Neoptera</taxon>
        <taxon>Endopterygota</taxon>
        <taxon>Diptera</taxon>
        <taxon>Nematocera</taxon>
        <taxon>Chironomoidea</taxon>
        <taxon>Ceratopogonidae</taxon>
        <taxon>Ceratopogoninae</taxon>
        <taxon>Culicoides</taxon>
        <taxon>Monoculicoides</taxon>
    </lineage>
</organism>
<protein>
    <submittedName>
        <fullName evidence="9">CSON013945 protein</fullName>
    </submittedName>
</protein>
<comment type="subcellular location">
    <subcellularLocation>
        <location evidence="1">Cytoplasm</location>
    </subcellularLocation>
</comment>
<keyword evidence="5" id="KW-0694">RNA-binding</keyword>
<dbReference type="Pfam" id="PF25045">
    <property type="entry name" value="vWA_Ro60"/>
    <property type="match status" value="1"/>
</dbReference>
<evidence type="ECO:0000313" key="9">
    <source>
        <dbReference type="EMBL" id="SSX26876.1"/>
    </source>
</evidence>
<dbReference type="OMA" id="GRGWCKH"/>
<comment type="similarity">
    <text evidence="2">Belongs to the Ro 60 kDa family.</text>
</comment>
<dbReference type="InterPro" id="IPR008858">
    <property type="entry name" value="TROVE_dom"/>
</dbReference>
<dbReference type="SUPFAM" id="SSF140864">
    <property type="entry name" value="TROVE domain-like"/>
    <property type="match status" value="1"/>
</dbReference>
<dbReference type="AlphaFoldDB" id="A0A336M9C5"/>
<evidence type="ECO:0000256" key="1">
    <source>
        <dbReference type="ARBA" id="ARBA00004496"/>
    </source>
</evidence>
<evidence type="ECO:0000256" key="3">
    <source>
        <dbReference type="ARBA" id="ARBA00022490"/>
    </source>
</evidence>
<dbReference type="GO" id="GO:0003723">
    <property type="term" value="F:RNA binding"/>
    <property type="evidence" value="ECO:0007669"/>
    <property type="project" value="UniProtKB-KW"/>
</dbReference>
<name>A0A336M9C5_CULSO</name>
<feature type="domain" description="TROVE" evidence="8">
    <location>
        <begin position="1"/>
        <end position="384"/>
    </location>
</feature>
<dbReference type="EMBL" id="UFQT01000742">
    <property type="protein sequence ID" value="SSX26876.1"/>
    <property type="molecule type" value="Genomic_DNA"/>
</dbReference>
<evidence type="ECO:0000256" key="6">
    <source>
        <dbReference type="ARBA" id="ARBA00023274"/>
    </source>
</evidence>
<evidence type="ECO:0000256" key="4">
    <source>
        <dbReference type="ARBA" id="ARBA00022723"/>
    </source>
</evidence>
<sequence length="571" mass="65333">MSLALKVQKYIHLGHEYPFFVDGKIIVAVPEKLLTADEAKSLTRSECVQILDVIKKAVIRVNSVFRTNEVLILMVFLLKHLKDPELKSLIYEALLEVITNFNDLTLFLKYRTVMTEASPLPTEAHAETNSETSEARTETTNENGSPVTTKTHFSIGLRNFLQKWYDKRSVEELTEMIAEHRKLNGWRHKDILTLAHVKFTDDVKKKIVDTAFKRGSQLVAETTDEDAIVKKLVDVCRARMSEDPREVSEIVSQHKLRFDHLPSALYKSPEVWEKCLPYLRYSELLNCVHILQDLNLLTSQSPLTKKVGFALGNTKTLKEAKLHPIQLYTELQLYEHNERYTENVHETHRAKKVAKLKLIPSKEIVKKLRTAFEQSFDCYPATGARLIITIDNRHGMYNKKILSKHLSKHITCIEASVIIALTYLKRERDVKILTFTDEETDPGGIEVLALQKSMSFEDAIKFCETRKRKVTLHSLELPWNFAKTKGFKADVFLTITDSVVRCAPLGKLPTQEINAYKKAVNMSNVRHIVLGLSNPKRAFESLGPEEGRILEIAGFTSNTAKVMDEYLKRTI</sequence>
<dbReference type="VEuPathDB" id="VectorBase:CSON013945"/>
<keyword evidence="6" id="KW-0687">Ribonucleoprotein</keyword>
<keyword evidence="4" id="KW-0479">Metal-binding</keyword>
<dbReference type="GO" id="GO:1990904">
    <property type="term" value="C:ribonucleoprotein complex"/>
    <property type="evidence" value="ECO:0007669"/>
    <property type="project" value="UniProtKB-KW"/>
</dbReference>